<dbReference type="RefSeq" id="WP_083932218.1">
    <property type="nucleotide sequence ID" value="NZ_BAOJ01000029.1"/>
</dbReference>
<dbReference type="Proteomes" id="UP000321922">
    <property type="component" value="Unassembled WGS sequence"/>
</dbReference>
<dbReference type="Gene3D" id="6.10.140.1310">
    <property type="match status" value="1"/>
</dbReference>
<protein>
    <recommendedName>
        <fullName evidence="1">Phage tail assembly chaperone-like domain-containing protein</fullName>
    </recommendedName>
</protein>
<dbReference type="Pfam" id="PF16778">
    <property type="entry name" value="Phage_tail_APC"/>
    <property type="match status" value="1"/>
</dbReference>
<dbReference type="EMBL" id="BJXJ01000015">
    <property type="protein sequence ID" value="GEM75683.1"/>
    <property type="molecule type" value="Genomic_DNA"/>
</dbReference>
<evidence type="ECO:0000313" key="2">
    <source>
        <dbReference type="EMBL" id="GEM75683.1"/>
    </source>
</evidence>
<name>A0A511QEF7_9VIBR</name>
<dbReference type="InterPro" id="IPR031893">
    <property type="entry name" value="Phage_tail_APC"/>
</dbReference>
<keyword evidence="3" id="KW-1185">Reference proteome</keyword>
<proteinExistence type="predicted"/>
<dbReference type="OrthoDB" id="1685143at2"/>
<gene>
    <name evidence="2" type="ORF">VSA01S_17950</name>
</gene>
<feature type="domain" description="Phage tail assembly chaperone-like" evidence="1">
    <location>
        <begin position="48"/>
        <end position="103"/>
    </location>
</feature>
<sequence length="107" mass="12666">MTIPKLEVKGETLINLPTDKLILLELGLSENEATVAIEQYEQQQELKKTRHHRQHLLIQADHLVNQAMDRELDPEPFRTYRQQLRDITQPFKPYSEIEWPDKPVLPE</sequence>
<reference evidence="2 3" key="1">
    <citation type="submission" date="2019-07" db="EMBL/GenBank/DDBJ databases">
        <title>Whole genome shotgun sequence of Vibrio sagamiensis NBRC 104589.</title>
        <authorList>
            <person name="Hosoyama A."/>
            <person name="Uohara A."/>
            <person name="Ohji S."/>
            <person name="Ichikawa N."/>
        </authorList>
    </citation>
    <scope>NUCLEOTIDE SEQUENCE [LARGE SCALE GENOMIC DNA]</scope>
    <source>
        <strain evidence="2 3">NBRC 104589</strain>
    </source>
</reference>
<evidence type="ECO:0000259" key="1">
    <source>
        <dbReference type="Pfam" id="PF16778"/>
    </source>
</evidence>
<comment type="caution">
    <text evidence="2">The sequence shown here is derived from an EMBL/GenBank/DDBJ whole genome shotgun (WGS) entry which is preliminary data.</text>
</comment>
<accession>A0A511QEF7</accession>
<organism evidence="2 3">
    <name type="scientific">Vibrio sagamiensis NBRC 104589</name>
    <dbReference type="NCBI Taxonomy" id="1219064"/>
    <lineage>
        <taxon>Bacteria</taxon>
        <taxon>Pseudomonadati</taxon>
        <taxon>Pseudomonadota</taxon>
        <taxon>Gammaproteobacteria</taxon>
        <taxon>Vibrionales</taxon>
        <taxon>Vibrionaceae</taxon>
        <taxon>Vibrio</taxon>
    </lineage>
</organism>
<evidence type="ECO:0000313" key="3">
    <source>
        <dbReference type="Proteomes" id="UP000321922"/>
    </source>
</evidence>
<dbReference type="AlphaFoldDB" id="A0A511QEF7"/>